<sequence length="110" mass="12771">MASNNTIDLEDFRTQGSKVFTGRDRGLDVRERSMIDEIEANNSEVIVIIPDNIYSIIPSFFEELFLNVVIKLGRDKFLEKFKFKSLGEYKYQKPLHEAIERILRNNTAIG</sequence>
<gene>
    <name evidence="1" type="ORF">SAMN06297358_0640</name>
</gene>
<organism evidence="1 2">
    <name type="scientific">Pedobacter xixiisoli</name>
    <dbReference type="NCBI Taxonomy" id="1476464"/>
    <lineage>
        <taxon>Bacteria</taxon>
        <taxon>Pseudomonadati</taxon>
        <taxon>Bacteroidota</taxon>
        <taxon>Sphingobacteriia</taxon>
        <taxon>Sphingobacteriales</taxon>
        <taxon>Sphingobacteriaceae</taxon>
        <taxon>Pedobacter</taxon>
    </lineage>
</organism>
<dbReference type="Proteomes" id="UP000219281">
    <property type="component" value="Unassembled WGS sequence"/>
</dbReference>
<dbReference type="AlphaFoldDB" id="A0A285ZRZ4"/>
<dbReference type="EMBL" id="OCMT01000001">
    <property type="protein sequence ID" value="SOD12387.1"/>
    <property type="molecule type" value="Genomic_DNA"/>
</dbReference>
<name>A0A285ZRZ4_9SPHI</name>
<evidence type="ECO:0000313" key="1">
    <source>
        <dbReference type="EMBL" id="SOD12387.1"/>
    </source>
</evidence>
<protein>
    <submittedName>
        <fullName evidence="1">Uncharacterized protein</fullName>
    </submittedName>
</protein>
<keyword evidence="2" id="KW-1185">Reference proteome</keyword>
<dbReference type="OrthoDB" id="1447028at2"/>
<accession>A0A285ZRZ4</accession>
<proteinExistence type="predicted"/>
<evidence type="ECO:0000313" key="2">
    <source>
        <dbReference type="Proteomes" id="UP000219281"/>
    </source>
</evidence>
<reference evidence="2" key="1">
    <citation type="submission" date="2017-09" db="EMBL/GenBank/DDBJ databases">
        <authorList>
            <person name="Varghese N."/>
            <person name="Submissions S."/>
        </authorList>
    </citation>
    <scope>NUCLEOTIDE SEQUENCE [LARGE SCALE GENOMIC DNA]</scope>
    <source>
        <strain evidence="2">CGMCC 1.12803</strain>
    </source>
</reference>